<dbReference type="Gramene" id="TraesCS2A03G0088800.1">
    <property type="protein sequence ID" value="TraesCS2A03G0088800.1.CDS1"/>
    <property type="gene ID" value="TraesCS2A03G0088800"/>
</dbReference>
<dbReference type="Gramene" id="TraesLAC2A03G00595860.1">
    <property type="protein sequence ID" value="TraesLAC2A03G00595860.1.CDS1"/>
    <property type="gene ID" value="TraesLAC2A03G00595860"/>
</dbReference>
<dbReference type="Proteomes" id="UP000019116">
    <property type="component" value="Chromosome 2A"/>
</dbReference>
<dbReference type="EnsemblPlants" id="TraesCS2A02G047000.1">
    <property type="protein sequence ID" value="TraesCS2A02G047000.1.cds1"/>
    <property type="gene ID" value="TraesCS2A02G047000"/>
</dbReference>
<dbReference type="Gramene" id="TraesCAD_scaffold_035015_01G000800.1">
    <property type="protein sequence ID" value="TraesCAD_scaffold_035015_01G000800.1"/>
    <property type="gene ID" value="TraesCAD_scaffold_035015_01G000800"/>
</dbReference>
<sequence length="224" mass="23963">MFPSTSSARALGKSLVVPAADMSSAMVTTAAAAGKAKMTALAITAGESMAEMKKNLAPTIAAADEKNNTGKEIVVAAAPALPPAPTRPNIFAVITRLADRPFLSADASAKLTTLGKKLAKKLTAEAARTLIKMDVKQLVDDLDAALQAAELALDDIEHQHLCLQALIMSHQDDKKNLASKLRFGLRRSSMKLRIAKRQDEVETIVNKAYRRVVGSKKKSKTPKY</sequence>
<dbReference type="SMR" id="A0A3B6AQF7"/>
<organism evidence="1">
    <name type="scientific">Triticum aestivum</name>
    <name type="common">Wheat</name>
    <dbReference type="NCBI Taxonomy" id="4565"/>
    <lineage>
        <taxon>Eukaryota</taxon>
        <taxon>Viridiplantae</taxon>
        <taxon>Streptophyta</taxon>
        <taxon>Embryophyta</taxon>
        <taxon>Tracheophyta</taxon>
        <taxon>Spermatophyta</taxon>
        <taxon>Magnoliopsida</taxon>
        <taxon>Liliopsida</taxon>
        <taxon>Poales</taxon>
        <taxon>Poaceae</taxon>
        <taxon>BOP clade</taxon>
        <taxon>Pooideae</taxon>
        <taxon>Triticodae</taxon>
        <taxon>Triticeae</taxon>
        <taxon>Triticinae</taxon>
        <taxon>Triticum</taxon>
    </lineage>
</organism>
<proteinExistence type="predicted"/>
<accession>A0A3B6AQF7</accession>
<dbReference type="Gramene" id="TraesJUL2A03G00594940.1">
    <property type="protein sequence ID" value="TraesJUL2A03G00594940.1.CDS1"/>
    <property type="gene ID" value="TraesJUL2A03G00594940"/>
</dbReference>
<reference evidence="1" key="2">
    <citation type="submission" date="2018-10" db="UniProtKB">
        <authorList>
            <consortium name="EnsemblPlants"/>
        </authorList>
    </citation>
    <scope>IDENTIFICATION</scope>
</reference>
<name>A0A3B6AQF7_WHEAT</name>
<evidence type="ECO:0000313" key="1">
    <source>
        <dbReference type="EnsemblPlants" id="TraesCS2A02G047000.1.cds1"/>
    </source>
</evidence>
<dbReference type="Gramene" id="TraesCS2A02G047000.1">
    <property type="protein sequence ID" value="TraesCS2A02G047000.1.cds1"/>
    <property type="gene ID" value="TraesCS2A02G047000"/>
</dbReference>
<dbReference type="AlphaFoldDB" id="A0A3B6AQF7"/>
<reference evidence="1" key="1">
    <citation type="submission" date="2018-08" db="EMBL/GenBank/DDBJ databases">
        <authorList>
            <person name="Rossello M."/>
        </authorList>
    </citation>
    <scope>NUCLEOTIDE SEQUENCE [LARGE SCALE GENOMIC DNA]</scope>
    <source>
        <strain evidence="1">cv. Chinese Spring</strain>
    </source>
</reference>
<dbReference type="Gramene" id="TraesLDM2A03G00594040.1">
    <property type="protein sequence ID" value="TraesLDM2A03G00594040.1.CDS1"/>
    <property type="gene ID" value="TraesLDM2A03G00594040"/>
</dbReference>
<keyword evidence="2" id="KW-1185">Reference proteome</keyword>
<dbReference type="Gramene" id="TraesARI2A03G00598410.1">
    <property type="protein sequence ID" value="TraesARI2A03G00598410.1.CDS1"/>
    <property type="gene ID" value="TraesARI2A03G00598410"/>
</dbReference>
<evidence type="ECO:0000313" key="2">
    <source>
        <dbReference type="Proteomes" id="UP000019116"/>
    </source>
</evidence>
<dbReference type="Gramene" id="TraesNOR2A03G00599460.1">
    <property type="protein sequence ID" value="TraesNOR2A03G00599460.1.CDS1"/>
    <property type="gene ID" value="TraesNOR2A03G00599460"/>
</dbReference>
<dbReference type="Gramene" id="TraesWEE_scaffold_027169_01G000100.1">
    <property type="protein sequence ID" value="TraesWEE_scaffold_027169_01G000100.1"/>
    <property type="gene ID" value="TraesWEE_scaffold_027169_01G000100"/>
</dbReference>
<protein>
    <submittedName>
        <fullName evidence="1">Uncharacterized protein</fullName>
    </submittedName>
</protein>